<dbReference type="RefSeq" id="WP_130071565.1">
    <property type="nucleotide sequence ID" value="NZ_CP083688.1"/>
</dbReference>
<organism evidence="1 2">
    <name type="scientific">Bacteroides fragilis</name>
    <dbReference type="NCBI Taxonomy" id="817"/>
    <lineage>
        <taxon>Bacteria</taxon>
        <taxon>Pseudomonadati</taxon>
        <taxon>Bacteroidota</taxon>
        <taxon>Bacteroidia</taxon>
        <taxon>Bacteroidales</taxon>
        <taxon>Bacteroidaceae</taxon>
        <taxon>Bacteroides</taxon>
    </lineage>
</organism>
<evidence type="ECO:0000313" key="1">
    <source>
        <dbReference type="EMBL" id="KAA4990687.1"/>
    </source>
</evidence>
<comment type="caution">
    <text evidence="1">The sequence shown here is derived from an EMBL/GenBank/DDBJ whole genome shotgun (WGS) entry which is preliminary data.</text>
</comment>
<dbReference type="AlphaFoldDB" id="A0A642FC64"/>
<reference evidence="1 2" key="1">
    <citation type="journal article" date="2019" name="Nat. Med.">
        <title>A library of human gut bacterial isolates paired with longitudinal multiomics data enables mechanistic microbiome research.</title>
        <authorList>
            <person name="Poyet M."/>
            <person name="Groussin M."/>
            <person name="Gibbons S.M."/>
            <person name="Avila-Pacheco J."/>
            <person name="Jiang X."/>
            <person name="Kearney S.M."/>
            <person name="Perrotta A.R."/>
            <person name="Berdy B."/>
            <person name="Zhao S."/>
            <person name="Lieberman T.D."/>
            <person name="Swanson P.K."/>
            <person name="Smith M."/>
            <person name="Roesemann S."/>
            <person name="Alexander J.E."/>
            <person name="Rich S.A."/>
            <person name="Livny J."/>
            <person name="Vlamakis H."/>
            <person name="Clish C."/>
            <person name="Bullock K."/>
            <person name="Deik A."/>
            <person name="Scott J."/>
            <person name="Pierce K.A."/>
            <person name="Xavier R.J."/>
            <person name="Alm E.J."/>
        </authorList>
    </citation>
    <scope>NUCLEOTIDE SEQUENCE [LARGE SCALE GENOMIC DNA]</scope>
    <source>
        <strain evidence="1 2">BIOML-A46</strain>
    </source>
</reference>
<protein>
    <recommendedName>
        <fullName evidence="3">Lipoprotein</fullName>
    </recommendedName>
</protein>
<dbReference type="Proteomes" id="UP000460666">
    <property type="component" value="Unassembled WGS sequence"/>
</dbReference>
<name>A0A642FC64_BACFG</name>
<gene>
    <name evidence="1" type="ORF">F2Z89_22395</name>
</gene>
<dbReference type="EMBL" id="VWCJ01000030">
    <property type="protein sequence ID" value="KAA4990687.1"/>
    <property type="molecule type" value="Genomic_DNA"/>
</dbReference>
<evidence type="ECO:0000313" key="2">
    <source>
        <dbReference type="Proteomes" id="UP000460666"/>
    </source>
</evidence>
<proteinExistence type="predicted"/>
<evidence type="ECO:0008006" key="3">
    <source>
        <dbReference type="Google" id="ProtNLM"/>
    </source>
</evidence>
<accession>A0A642FC64</accession>
<dbReference type="PROSITE" id="PS51257">
    <property type="entry name" value="PROKAR_LIPOPROTEIN"/>
    <property type="match status" value="1"/>
</dbReference>
<sequence>MRILKLLTIITIITVIQACSTSRVVISHDTDPSKYSYVVFGEKLTGDRELDDMIMAVQNQIAATKLTVVSKQEGLTKTILGESVLSPSIHISTEKWDGGHTYITITFWDYNTNQCIIVIKSSGIGLSISQDQNIALGAIQKKLNKIFGYKQ</sequence>